<keyword evidence="3" id="KW-1185">Reference proteome</keyword>
<feature type="compositionally biased region" description="Low complexity" evidence="1">
    <location>
        <begin position="679"/>
        <end position="690"/>
    </location>
</feature>
<reference evidence="2 3" key="1">
    <citation type="journal article" date="2020" name="IScience">
        <title>Genome Sequencing of the Endangered Kingdonia uniflora (Circaeasteraceae, Ranunculales) Reveals Potential Mechanisms of Evolutionary Specialization.</title>
        <authorList>
            <person name="Sun Y."/>
            <person name="Deng T."/>
            <person name="Zhang A."/>
            <person name="Moore M.J."/>
            <person name="Landis J.B."/>
            <person name="Lin N."/>
            <person name="Zhang H."/>
            <person name="Zhang X."/>
            <person name="Huang J."/>
            <person name="Zhang X."/>
            <person name="Sun H."/>
            <person name="Wang H."/>
        </authorList>
    </citation>
    <scope>NUCLEOTIDE SEQUENCE [LARGE SCALE GENOMIC DNA]</scope>
    <source>
        <strain evidence="2">TB1705</strain>
        <tissue evidence="2">Leaf</tissue>
    </source>
</reference>
<dbReference type="PANTHER" id="PTHR36005:SF1">
    <property type="entry name" value="DNA LIGASE-LIKE PROTEIN"/>
    <property type="match status" value="1"/>
</dbReference>
<feature type="region of interest" description="Disordered" evidence="1">
    <location>
        <begin position="641"/>
        <end position="690"/>
    </location>
</feature>
<evidence type="ECO:0000313" key="2">
    <source>
        <dbReference type="EMBL" id="KAF6149752.1"/>
    </source>
</evidence>
<feature type="region of interest" description="Disordered" evidence="1">
    <location>
        <begin position="1"/>
        <end position="153"/>
    </location>
</feature>
<sequence length="735" mass="83156">MDSDEDDQFFSPPKHESSSPIPQRRLKRLKRSSDRVVLISSIHRPVDEIPLIGGSDSRKEDDEAKIEPPKTPDSENLVDPIQLVSEDTLDSVNEDLGEKLEKLDSDLEVREEIEDHKKEESLKKSRGDSDGVEEEKKNSKKRKSKSIGEDSKLESFIHAKRRLEMERKAHIDQLHAESQRLFRETRDAEFKPALFVQKPLSSVLEKIRKRKLEVSKKQNYPRDIILDIYPEEAGGIEKPEAVATEPDKDAHAMNVESSHLDITHLERSSDSTSPSGQQENIISKIAFDEESKVAFRIPLEDTQDLYDSVSSDEEVVLANSSRPLEEVLAPSLVTMNLMLDSAPPEDVYVLQVLQYSLKVAYLFCSSSDEEEDGKENVDPYQHKPFNESFFPKGDPVKAFLDDEAEEEDDSDIDPMQVQENEEDEENGEDEEFNDLIVTGYKEKPIDNERRDKLHQKWLEQQDAAATDNVLQRLKCGGSDRDPTVFEVGEENEEFGYDSLDESVDDLFPIARIKTKKLKEMIPRLFTDNDDPILSDDEETEKDLVRQRLIEKAEEHTSFLSPAEDESSREVFGLIKKLNIAPDTKKKTKQSSFLEALITGGKSNSSSKSSFLGRVRNTCLTSSAHKQGSRNFRSFVFGRDDSNSRSGISTADTSDTVEKENAPKKYTPAKFSSSQLKRATQSTTATVTETGSSLLEILRRPSDHCRRGNNIGQTQAGLQFAAFKSGKKSVKIETRR</sequence>
<feature type="compositionally biased region" description="Basic and acidic residues" evidence="1">
    <location>
        <begin position="96"/>
        <end position="137"/>
    </location>
</feature>
<feature type="compositionally biased region" description="Basic and acidic residues" evidence="1">
    <location>
        <begin position="374"/>
        <end position="385"/>
    </location>
</feature>
<protein>
    <submittedName>
        <fullName evidence="2">Uncharacterized protein</fullName>
    </submittedName>
</protein>
<proteinExistence type="predicted"/>
<dbReference type="PANTHER" id="PTHR36005">
    <property type="entry name" value="DNA LIGASE-LIKE PROTEIN"/>
    <property type="match status" value="1"/>
</dbReference>
<dbReference type="AlphaFoldDB" id="A0A7J7M4H9"/>
<dbReference type="OrthoDB" id="1919305at2759"/>
<comment type="caution">
    <text evidence="2">The sequence shown here is derived from an EMBL/GenBank/DDBJ whole genome shotgun (WGS) entry which is preliminary data.</text>
</comment>
<dbReference type="Proteomes" id="UP000541444">
    <property type="component" value="Unassembled WGS sequence"/>
</dbReference>
<evidence type="ECO:0000256" key="1">
    <source>
        <dbReference type="SAM" id="MobiDB-lite"/>
    </source>
</evidence>
<feature type="region of interest" description="Disordered" evidence="1">
    <location>
        <begin position="368"/>
        <end position="431"/>
    </location>
</feature>
<name>A0A7J7M4H9_9MAGN</name>
<accession>A0A7J7M4H9</accession>
<feature type="compositionally biased region" description="Acidic residues" evidence="1">
    <location>
        <begin position="401"/>
        <end position="412"/>
    </location>
</feature>
<feature type="compositionally biased region" description="Polar residues" evidence="1">
    <location>
        <begin position="669"/>
        <end position="678"/>
    </location>
</feature>
<organism evidence="2 3">
    <name type="scientific">Kingdonia uniflora</name>
    <dbReference type="NCBI Taxonomy" id="39325"/>
    <lineage>
        <taxon>Eukaryota</taxon>
        <taxon>Viridiplantae</taxon>
        <taxon>Streptophyta</taxon>
        <taxon>Embryophyta</taxon>
        <taxon>Tracheophyta</taxon>
        <taxon>Spermatophyta</taxon>
        <taxon>Magnoliopsida</taxon>
        <taxon>Ranunculales</taxon>
        <taxon>Circaeasteraceae</taxon>
        <taxon>Kingdonia</taxon>
    </lineage>
</organism>
<feature type="compositionally biased region" description="Polar residues" evidence="1">
    <location>
        <begin position="643"/>
        <end position="653"/>
    </location>
</feature>
<feature type="compositionally biased region" description="Acidic residues" evidence="1">
    <location>
        <begin position="419"/>
        <end position="431"/>
    </location>
</feature>
<gene>
    <name evidence="2" type="ORF">GIB67_017485</name>
</gene>
<evidence type="ECO:0000313" key="3">
    <source>
        <dbReference type="Proteomes" id="UP000541444"/>
    </source>
</evidence>
<feature type="compositionally biased region" description="Basic and acidic residues" evidence="1">
    <location>
        <begin position="56"/>
        <end position="73"/>
    </location>
</feature>
<dbReference type="EMBL" id="JACGCM010001782">
    <property type="protein sequence ID" value="KAF6149752.1"/>
    <property type="molecule type" value="Genomic_DNA"/>
</dbReference>